<comment type="caution">
    <text evidence="2">The sequence shown here is derived from an EMBL/GenBank/DDBJ whole genome shotgun (WGS) entry which is preliminary data.</text>
</comment>
<dbReference type="AlphaFoldDB" id="A0A4Z2GV89"/>
<evidence type="ECO:0000313" key="2">
    <source>
        <dbReference type="EMBL" id="TNN57359.1"/>
    </source>
</evidence>
<accession>A0A4Z2GV89</accession>
<dbReference type="Proteomes" id="UP000314294">
    <property type="component" value="Unassembled WGS sequence"/>
</dbReference>
<dbReference type="EMBL" id="SRLO01000407">
    <property type="protein sequence ID" value="TNN57359.1"/>
    <property type="molecule type" value="Genomic_DNA"/>
</dbReference>
<gene>
    <name evidence="2" type="ORF">EYF80_032435</name>
</gene>
<organism evidence="2 3">
    <name type="scientific">Liparis tanakae</name>
    <name type="common">Tanaka's snailfish</name>
    <dbReference type="NCBI Taxonomy" id="230148"/>
    <lineage>
        <taxon>Eukaryota</taxon>
        <taxon>Metazoa</taxon>
        <taxon>Chordata</taxon>
        <taxon>Craniata</taxon>
        <taxon>Vertebrata</taxon>
        <taxon>Euteleostomi</taxon>
        <taxon>Actinopterygii</taxon>
        <taxon>Neopterygii</taxon>
        <taxon>Teleostei</taxon>
        <taxon>Neoteleostei</taxon>
        <taxon>Acanthomorphata</taxon>
        <taxon>Eupercaria</taxon>
        <taxon>Perciformes</taxon>
        <taxon>Cottioidei</taxon>
        <taxon>Cottales</taxon>
        <taxon>Liparidae</taxon>
        <taxon>Liparis</taxon>
    </lineage>
</organism>
<protein>
    <submittedName>
        <fullName evidence="2">Uncharacterized protein</fullName>
    </submittedName>
</protein>
<feature type="region of interest" description="Disordered" evidence="1">
    <location>
        <begin position="1"/>
        <end position="29"/>
    </location>
</feature>
<keyword evidence="3" id="KW-1185">Reference proteome</keyword>
<evidence type="ECO:0000313" key="3">
    <source>
        <dbReference type="Proteomes" id="UP000314294"/>
    </source>
</evidence>
<evidence type="ECO:0000256" key="1">
    <source>
        <dbReference type="SAM" id="MobiDB-lite"/>
    </source>
</evidence>
<proteinExistence type="predicted"/>
<reference evidence="2 3" key="1">
    <citation type="submission" date="2019-03" db="EMBL/GenBank/DDBJ databases">
        <title>First draft genome of Liparis tanakae, snailfish: a comprehensive survey of snailfish specific genes.</title>
        <authorList>
            <person name="Kim W."/>
            <person name="Song I."/>
            <person name="Jeong J.-H."/>
            <person name="Kim D."/>
            <person name="Kim S."/>
            <person name="Ryu S."/>
            <person name="Song J.Y."/>
            <person name="Lee S.K."/>
        </authorList>
    </citation>
    <scope>NUCLEOTIDE SEQUENCE [LARGE SCALE GENOMIC DNA]</scope>
    <source>
        <tissue evidence="2">Muscle</tissue>
    </source>
</reference>
<sequence length="90" mass="9934">MLGSLREDPSCSSARAPLAPESYDDDSGGGLGTIRGFIWASILPLRPRGHVVHTWSGDAVDWLLDLMELMAQPSSISLPEEEKKKSERRR</sequence>
<name>A0A4Z2GV89_9TELE</name>